<keyword evidence="10" id="KW-1185">Reference proteome</keyword>
<dbReference type="InterPro" id="IPR008930">
    <property type="entry name" value="Terpenoid_cyclase/PrenylTrfase"/>
</dbReference>
<evidence type="ECO:0000256" key="4">
    <source>
        <dbReference type="ARBA" id="ARBA00022679"/>
    </source>
</evidence>
<dbReference type="Proteomes" id="UP000001449">
    <property type="component" value="Unassembled WGS sequence"/>
</dbReference>
<evidence type="ECO:0000256" key="6">
    <source>
        <dbReference type="ARBA" id="ARBA00022737"/>
    </source>
</evidence>
<dbReference type="InterPro" id="IPR001330">
    <property type="entry name" value="Prenyltrans"/>
</dbReference>
<comment type="similarity">
    <text evidence="2">Belongs to the protein prenyltransferase subunit beta family.</text>
</comment>
<name>B8LDD8_THAPS</name>
<keyword evidence="3" id="KW-0637">Prenyltransferase</keyword>
<dbReference type="PaxDb" id="35128-Thaps42828"/>
<accession>B8LDD8</accession>
<evidence type="ECO:0000256" key="3">
    <source>
        <dbReference type="ARBA" id="ARBA00022602"/>
    </source>
</evidence>
<evidence type="ECO:0000313" key="9">
    <source>
        <dbReference type="EMBL" id="EED86692.1"/>
    </source>
</evidence>
<dbReference type="EMBL" id="DS999419">
    <property type="protein sequence ID" value="EED86692.1"/>
    <property type="molecule type" value="Genomic_DNA"/>
</dbReference>
<dbReference type="AlphaFoldDB" id="B8LDD8"/>
<dbReference type="SUPFAM" id="SSF48239">
    <property type="entry name" value="Terpenoid cyclases/Protein prenyltransferases"/>
    <property type="match status" value="1"/>
</dbReference>
<dbReference type="HOGENOM" id="CLU_028946_2_2_1"/>
<reference evidence="9 10" key="1">
    <citation type="journal article" date="2004" name="Science">
        <title>The genome of the diatom Thalassiosira pseudonana: ecology, evolution, and metabolism.</title>
        <authorList>
            <person name="Armbrust E.V."/>
            <person name="Berges J.A."/>
            <person name="Bowler C."/>
            <person name="Green B.R."/>
            <person name="Martinez D."/>
            <person name="Putnam N.H."/>
            <person name="Zhou S."/>
            <person name="Allen A.E."/>
            <person name="Apt K.E."/>
            <person name="Bechner M."/>
            <person name="Brzezinski M.A."/>
            <person name="Chaal B.K."/>
            <person name="Chiovitti A."/>
            <person name="Davis A.K."/>
            <person name="Demarest M.S."/>
            <person name="Detter J.C."/>
            <person name="Glavina T."/>
            <person name="Goodstein D."/>
            <person name="Hadi M.Z."/>
            <person name="Hellsten U."/>
            <person name="Hildebrand M."/>
            <person name="Jenkins B.D."/>
            <person name="Jurka J."/>
            <person name="Kapitonov V.V."/>
            <person name="Kroger N."/>
            <person name="Lau W.W."/>
            <person name="Lane T.W."/>
            <person name="Larimer F.W."/>
            <person name="Lippmeier J.C."/>
            <person name="Lucas S."/>
            <person name="Medina M."/>
            <person name="Montsant A."/>
            <person name="Obornik M."/>
            <person name="Parker M.S."/>
            <person name="Palenik B."/>
            <person name="Pazour G.J."/>
            <person name="Richardson P.M."/>
            <person name="Rynearson T.A."/>
            <person name="Saito M.A."/>
            <person name="Schwartz D.C."/>
            <person name="Thamatrakoln K."/>
            <person name="Valentin K."/>
            <person name="Vardi A."/>
            <person name="Wilkerson F.P."/>
            <person name="Rokhsar D.S."/>
        </authorList>
    </citation>
    <scope>NUCLEOTIDE SEQUENCE [LARGE SCALE GENOMIC DNA]</scope>
    <source>
        <strain evidence="9 10">CCMP1335</strain>
    </source>
</reference>
<keyword evidence="4" id="KW-0808">Transferase</keyword>
<proteinExistence type="inferred from homology"/>
<dbReference type="PANTHER" id="PTHR11774:SF4">
    <property type="entry name" value="GERANYLGERANYL TRANSFERASE TYPE-1 SUBUNIT BETA"/>
    <property type="match status" value="1"/>
</dbReference>
<dbReference type="FunFam" id="1.50.10.20:FF:000040">
    <property type="entry name" value="Terpenoid cyclases/protein prenyltransferase alpha-alpha toroid"/>
    <property type="match status" value="1"/>
</dbReference>
<dbReference type="InterPro" id="IPR045089">
    <property type="entry name" value="PGGT1B-like"/>
</dbReference>
<evidence type="ECO:0000259" key="8">
    <source>
        <dbReference type="Pfam" id="PF00432"/>
    </source>
</evidence>
<dbReference type="InParanoid" id="B8LDD8"/>
<reference evidence="9 10" key="2">
    <citation type="journal article" date="2008" name="Nature">
        <title>The Phaeodactylum genome reveals the evolutionary history of diatom genomes.</title>
        <authorList>
            <person name="Bowler C."/>
            <person name="Allen A.E."/>
            <person name="Badger J.H."/>
            <person name="Grimwood J."/>
            <person name="Jabbari K."/>
            <person name="Kuo A."/>
            <person name="Maheswari U."/>
            <person name="Martens C."/>
            <person name="Maumus F."/>
            <person name="Otillar R.P."/>
            <person name="Rayko E."/>
            <person name="Salamov A."/>
            <person name="Vandepoele K."/>
            <person name="Beszteri B."/>
            <person name="Gruber A."/>
            <person name="Heijde M."/>
            <person name="Katinka M."/>
            <person name="Mock T."/>
            <person name="Valentin K."/>
            <person name="Verret F."/>
            <person name="Berges J.A."/>
            <person name="Brownlee C."/>
            <person name="Cadoret J.P."/>
            <person name="Chiovitti A."/>
            <person name="Choi C.J."/>
            <person name="Coesel S."/>
            <person name="De Martino A."/>
            <person name="Detter J.C."/>
            <person name="Durkin C."/>
            <person name="Falciatore A."/>
            <person name="Fournet J."/>
            <person name="Haruta M."/>
            <person name="Huysman M.J."/>
            <person name="Jenkins B.D."/>
            <person name="Jiroutova K."/>
            <person name="Jorgensen R.E."/>
            <person name="Joubert Y."/>
            <person name="Kaplan A."/>
            <person name="Kroger N."/>
            <person name="Kroth P.G."/>
            <person name="La Roche J."/>
            <person name="Lindquist E."/>
            <person name="Lommer M."/>
            <person name="Martin-Jezequel V."/>
            <person name="Lopez P.J."/>
            <person name="Lucas S."/>
            <person name="Mangogna M."/>
            <person name="McGinnis K."/>
            <person name="Medlin L.K."/>
            <person name="Montsant A."/>
            <person name="Oudot-Le Secq M.P."/>
            <person name="Napoli C."/>
            <person name="Obornik M."/>
            <person name="Parker M.S."/>
            <person name="Petit J.L."/>
            <person name="Porcel B.M."/>
            <person name="Poulsen N."/>
            <person name="Robison M."/>
            <person name="Rychlewski L."/>
            <person name="Rynearson T.A."/>
            <person name="Schmutz J."/>
            <person name="Shapiro H."/>
            <person name="Siaut M."/>
            <person name="Stanley M."/>
            <person name="Sussman M.R."/>
            <person name="Taylor A.R."/>
            <person name="Vardi A."/>
            <person name="von Dassow P."/>
            <person name="Vyverman W."/>
            <person name="Willis A."/>
            <person name="Wyrwicz L.S."/>
            <person name="Rokhsar D.S."/>
            <person name="Weissenbach J."/>
            <person name="Armbrust E.V."/>
            <person name="Green B.R."/>
            <person name="Van de Peer Y."/>
            <person name="Grigoriev I.V."/>
        </authorList>
    </citation>
    <scope>NUCLEOTIDE SEQUENCE [LARGE SCALE GENOMIC DNA]</scope>
    <source>
        <strain evidence="9 10">CCMP1335</strain>
    </source>
</reference>
<keyword evidence="7" id="KW-0862">Zinc</keyword>
<gene>
    <name evidence="9" type="ORF">THAPSDRAFT_42828</name>
</gene>
<keyword evidence="5" id="KW-0479">Metal-binding</keyword>
<dbReference type="GO" id="GO:0005953">
    <property type="term" value="C:CAAX-protein geranylgeranyltransferase complex"/>
    <property type="evidence" value="ECO:0000318"/>
    <property type="project" value="GO_Central"/>
</dbReference>
<dbReference type="STRING" id="35128.B8LDD8"/>
<protein>
    <recommendedName>
        <fullName evidence="8">Prenyltransferase alpha-alpha toroid domain-containing protein</fullName>
    </recommendedName>
</protein>
<dbReference type="Pfam" id="PF00432">
    <property type="entry name" value="Prenyltrans"/>
    <property type="match status" value="1"/>
</dbReference>
<dbReference type="RefSeq" id="XP_002296964.1">
    <property type="nucleotide sequence ID" value="XM_002296928.1"/>
</dbReference>
<evidence type="ECO:0000256" key="7">
    <source>
        <dbReference type="ARBA" id="ARBA00022833"/>
    </source>
</evidence>
<dbReference type="OMA" id="RWCLMRQ"/>
<dbReference type="Gene3D" id="1.50.10.20">
    <property type="match status" value="1"/>
</dbReference>
<dbReference type="GeneID" id="7449938"/>
<evidence type="ECO:0000256" key="1">
    <source>
        <dbReference type="ARBA" id="ARBA00001947"/>
    </source>
</evidence>
<dbReference type="KEGG" id="tps:THAPSDRAFT_42828"/>
<dbReference type="eggNOG" id="KOG0367">
    <property type="taxonomic scope" value="Eukaryota"/>
</dbReference>
<dbReference type="GO" id="GO:0046872">
    <property type="term" value="F:metal ion binding"/>
    <property type="evidence" value="ECO:0007669"/>
    <property type="project" value="UniProtKB-KW"/>
</dbReference>
<comment type="cofactor">
    <cofactor evidence="1">
        <name>Zn(2+)</name>
        <dbReference type="ChEBI" id="CHEBI:29105"/>
    </cofactor>
</comment>
<evidence type="ECO:0000256" key="2">
    <source>
        <dbReference type="ARBA" id="ARBA00010497"/>
    </source>
</evidence>
<evidence type="ECO:0000256" key="5">
    <source>
        <dbReference type="ARBA" id="ARBA00022723"/>
    </source>
</evidence>
<dbReference type="PANTHER" id="PTHR11774">
    <property type="entry name" value="GERANYLGERANYL TRANSFERASE TYPE BETA SUBUNIT"/>
    <property type="match status" value="1"/>
</dbReference>
<feature type="domain" description="Prenyltransferase alpha-alpha toroid" evidence="8">
    <location>
        <begin position="4"/>
        <end position="362"/>
    </location>
</feature>
<organism evidence="9 10">
    <name type="scientific">Thalassiosira pseudonana</name>
    <name type="common">Marine diatom</name>
    <name type="synonym">Cyclotella nana</name>
    <dbReference type="NCBI Taxonomy" id="35128"/>
    <lineage>
        <taxon>Eukaryota</taxon>
        <taxon>Sar</taxon>
        <taxon>Stramenopiles</taxon>
        <taxon>Ochrophyta</taxon>
        <taxon>Bacillariophyta</taxon>
        <taxon>Coscinodiscophyceae</taxon>
        <taxon>Thalassiosirophycidae</taxon>
        <taxon>Thalassiosirales</taxon>
        <taxon>Thalassiosiraceae</taxon>
        <taxon>Thalassiosira</taxon>
    </lineage>
</organism>
<sequence>MKKFERLRHIRYFTHSLQNLPSQYSSADTNRLTLVHFCIQSLDVLGALPDHHGRFCGDVETEVYLDREEIVEWIYALQTLPLYDEQSTPPTANHPYDHSHLAMTYVALCTLVALGDDLSRIDRSAILQTLSGSQKEDGSFVAISSKYNGGEAKKDEKEDDDCDLRFMYTAISICSSICNTSTINIQSATSYILSCISYEGALGLTPGREGHGGSTFCGIASLYLMGVLDEVLDSKETMGWKEDLIRWCVMRQYSLSSRSNENNPNVMNNGYDGDVNNAAGMQGRPNKLQDTCYSYWIGGTLHLLDASHLLDGWALREYVLQCQSPYGGFGKTVNAMPDLLHSFYSMAWLAISEEGRCCVEEVDEDGVAEESEDDNDGTEYASDVQQQVHKSIRDLSRLDCALGMCAKRRSALKKAVKSMEV</sequence>
<dbReference type="GO" id="GO:0008318">
    <property type="term" value="F:protein prenyltransferase activity"/>
    <property type="evidence" value="ECO:0007669"/>
    <property type="project" value="InterPro"/>
</dbReference>
<keyword evidence="6" id="KW-0677">Repeat</keyword>
<evidence type="ECO:0000313" key="10">
    <source>
        <dbReference type="Proteomes" id="UP000001449"/>
    </source>
</evidence>